<keyword evidence="4" id="KW-1185">Reference proteome</keyword>
<evidence type="ECO:0000313" key="4">
    <source>
        <dbReference type="Proteomes" id="UP000285530"/>
    </source>
</evidence>
<dbReference type="Pfam" id="PF13439">
    <property type="entry name" value="Glyco_transf_4"/>
    <property type="match status" value="1"/>
</dbReference>
<dbReference type="GO" id="GO:0009103">
    <property type="term" value="P:lipopolysaccharide biosynthetic process"/>
    <property type="evidence" value="ECO:0007669"/>
    <property type="project" value="TreeGrafter"/>
</dbReference>
<evidence type="ECO:0000313" key="3">
    <source>
        <dbReference type="EMBL" id="RJL05155.1"/>
    </source>
</evidence>
<dbReference type="EMBL" id="QZEV01000030">
    <property type="protein sequence ID" value="RJL05155.1"/>
    <property type="molecule type" value="Genomic_DNA"/>
</dbReference>
<accession>A0A418ZXF2</accession>
<gene>
    <name evidence="3" type="ORF">D3P06_07925</name>
</gene>
<sequence>MDPTRLTFALPGDITTLTGGYVYDRRLVEGLRAQGRQVDVLSLSDAFPTPDADQMAQAMDRLESLPPDRPVIIDGLAFGAMQPDRVARLRAPILAMIHHPLAQESALPDDLARHLWRTERANLAHARHVVVPSPHTRAMLVERYDVPAHRISIARPGTDRPADPPRRKPCDPPLILSVGILHPRKGHDVLIDALARIAEQEWQAVIVGNPWDADHVAALTARIRDAGLGDRIRLAGRAPAEELAQLYRQASVFALATRYEGYGIVFDEALLHGLPIVSTRAGAVPDTVPRDAGILVPPDDAPAFARALSGLLGDPQDLRARSDAAARAGASLPGWDATAAVVGDLLDAMG</sequence>
<proteinExistence type="predicted"/>
<dbReference type="SUPFAM" id="SSF53756">
    <property type="entry name" value="UDP-Glycosyltransferase/glycogen phosphorylase"/>
    <property type="match status" value="1"/>
</dbReference>
<dbReference type="InterPro" id="IPR028098">
    <property type="entry name" value="Glyco_trans_4-like_N"/>
</dbReference>
<dbReference type="Gene3D" id="3.40.50.2000">
    <property type="entry name" value="Glycogen Phosphorylase B"/>
    <property type="match status" value="2"/>
</dbReference>
<evidence type="ECO:0000256" key="1">
    <source>
        <dbReference type="ARBA" id="ARBA00022679"/>
    </source>
</evidence>
<dbReference type="OrthoDB" id="9790710at2"/>
<feature type="domain" description="Glycosyltransferase subfamily 4-like N-terminal" evidence="2">
    <location>
        <begin position="26"/>
        <end position="159"/>
    </location>
</feature>
<organism evidence="3 4">
    <name type="scientific">Paracoccus aestuarii</name>
    <dbReference type="NCBI Taxonomy" id="453842"/>
    <lineage>
        <taxon>Bacteria</taxon>
        <taxon>Pseudomonadati</taxon>
        <taxon>Pseudomonadota</taxon>
        <taxon>Alphaproteobacteria</taxon>
        <taxon>Rhodobacterales</taxon>
        <taxon>Paracoccaceae</taxon>
        <taxon>Paracoccus</taxon>
    </lineage>
</organism>
<dbReference type="GO" id="GO:0016757">
    <property type="term" value="F:glycosyltransferase activity"/>
    <property type="evidence" value="ECO:0007669"/>
    <property type="project" value="UniProtKB-ARBA"/>
</dbReference>
<dbReference type="CDD" id="cd03801">
    <property type="entry name" value="GT4_PimA-like"/>
    <property type="match status" value="1"/>
</dbReference>
<dbReference type="PANTHER" id="PTHR46401:SF2">
    <property type="entry name" value="GLYCOSYLTRANSFERASE WBBK-RELATED"/>
    <property type="match status" value="1"/>
</dbReference>
<name>A0A418ZXF2_9RHOB</name>
<reference evidence="3 4" key="1">
    <citation type="submission" date="2018-09" db="EMBL/GenBank/DDBJ databases">
        <title>Paracoccus onubensis nov. sp. a moderate halophilic bacterium isolated from Gruta de las Maravillas (Aracena, Spain).</title>
        <authorList>
            <person name="Jurado V."/>
            <person name="Gutierrez-Patricio S."/>
            <person name="Gonzalez-Pimentel J.L."/>
            <person name="Laiz L."/>
            <person name="Saiz-Jimenez C."/>
        </authorList>
    </citation>
    <scope>NUCLEOTIDE SEQUENCE [LARGE SCALE GENOMIC DNA]</scope>
    <source>
        <strain evidence="3 4">DSM 19484</strain>
    </source>
</reference>
<dbReference type="AlphaFoldDB" id="A0A418ZXF2"/>
<evidence type="ECO:0000259" key="2">
    <source>
        <dbReference type="Pfam" id="PF13439"/>
    </source>
</evidence>
<comment type="caution">
    <text evidence="3">The sequence shown here is derived from an EMBL/GenBank/DDBJ whole genome shotgun (WGS) entry which is preliminary data.</text>
</comment>
<protein>
    <submittedName>
        <fullName evidence="3">Glycosyltransferase family 1 protein</fullName>
    </submittedName>
</protein>
<dbReference type="Pfam" id="PF13692">
    <property type="entry name" value="Glyco_trans_1_4"/>
    <property type="match status" value="1"/>
</dbReference>
<dbReference type="PANTHER" id="PTHR46401">
    <property type="entry name" value="GLYCOSYLTRANSFERASE WBBK-RELATED"/>
    <property type="match status" value="1"/>
</dbReference>
<keyword evidence="1 3" id="KW-0808">Transferase</keyword>
<dbReference type="Proteomes" id="UP000285530">
    <property type="component" value="Unassembled WGS sequence"/>
</dbReference>